<name>A0AAD7M3L1_QUISA</name>
<reference evidence="3" key="1">
    <citation type="journal article" date="2023" name="Science">
        <title>Elucidation of the pathway for biosynthesis of saponin adjuvants from the soapbark tree.</title>
        <authorList>
            <person name="Reed J."/>
            <person name="Orme A."/>
            <person name="El-Demerdash A."/>
            <person name="Owen C."/>
            <person name="Martin L.B.B."/>
            <person name="Misra R.C."/>
            <person name="Kikuchi S."/>
            <person name="Rejzek M."/>
            <person name="Martin A.C."/>
            <person name="Harkess A."/>
            <person name="Leebens-Mack J."/>
            <person name="Louveau T."/>
            <person name="Stephenson M.J."/>
            <person name="Osbourn A."/>
        </authorList>
    </citation>
    <scope>NUCLEOTIDE SEQUENCE</scope>
    <source>
        <strain evidence="3">S10</strain>
    </source>
</reference>
<dbReference type="Gene3D" id="1.25.40.10">
    <property type="entry name" value="Tetratricopeptide repeat domain"/>
    <property type="match status" value="4"/>
</dbReference>
<dbReference type="Pfam" id="PF13041">
    <property type="entry name" value="PPR_2"/>
    <property type="match status" value="3"/>
</dbReference>
<dbReference type="PANTHER" id="PTHR47926">
    <property type="entry name" value="PENTATRICOPEPTIDE REPEAT-CONTAINING PROTEIN"/>
    <property type="match status" value="1"/>
</dbReference>
<evidence type="ECO:0000313" key="3">
    <source>
        <dbReference type="EMBL" id="KAJ7969232.1"/>
    </source>
</evidence>
<gene>
    <name evidence="3" type="ORF">O6P43_013226</name>
</gene>
<evidence type="ECO:0000256" key="2">
    <source>
        <dbReference type="PROSITE-ProRule" id="PRU00708"/>
    </source>
</evidence>
<dbReference type="InterPro" id="IPR011990">
    <property type="entry name" value="TPR-like_helical_dom_sf"/>
</dbReference>
<dbReference type="InterPro" id="IPR002885">
    <property type="entry name" value="PPR_rpt"/>
</dbReference>
<feature type="repeat" description="PPR" evidence="2">
    <location>
        <begin position="250"/>
        <end position="284"/>
    </location>
</feature>
<dbReference type="EMBL" id="JARAOO010000005">
    <property type="protein sequence ID" value="KAJ7969232.1"/>
    <property type="molecule type" value="Genomic_DNA"/>
</dbReference>
<keyword evidence="1" id="KW-0677">Repeat</keyword>
<dbReference type="Proteomes" id="UP001163823">
    <property type="component" value="Chromosome 5"/>
</dbReference>
<dbReference type="InterPro" id="IPR046960">
    <property type="entry name" value="PPR_At4g14850-like_plant"/>
</dbReference>
<protein>
    <submittedName>
        <fullName evidence="3">Pentatricopeptide repeat-containing protein</fullName>
    </submittedName>
</protein>
<feature type="repeat" description="PPR" evidence="2">
    <location>
        <begin position="386"/>
        <end position="416"/>
    </location>
</feature>
<dbReference type="FunFam" id="1.25.40.10:FF:000090">
    <property type="entry name" value="Pentatricopeptide repeat-containing protein, chloroplastic"/>
    <property type="match status" value="1"/>
</dbReference>
<dbReference type="PROSITE" id="PS51375">
    <property type="entry name" value="PPR"/>
    <property type="match status" value="5"/>
</dbReference>
<sequence length="563" mass="63392">MKRTSISLFQLCPESLALCLQKCVKGKSLRPGKQVHTILLTSGMNMNILSLNSRLVGMYASCGDMRSANYMLGKIQNPNVFALNWMILSSAFNGYYEDAIRYFSLMRELGHTGNKFTFSIVLKACVGLMDLNKGREVHAVIIKVDFQNFVSSANSLIDMYAKCGRISYARHIFDRMGDRDVASWTSMICGYCNVEKIGLALVLFERMKLERLEPNDFTWNVMMAAYARSGDSHQAFALLARSTRDGFVPDLVTWNALISGFTQSHKLMEAFKCFRDMLVSGIQPNHVTLTVLLTACGLTGSVQRGREIHGFIYRNWLGNNVFVASALIDMYSKCGSLKEARSVFDWIPNKNIASWNAMIGCYGKWGMVDSSIKLFEKMKEKGIQANAVTFICVLSACSHSGLVEKGLEIFRSMRESYKIEISKEHYACVVDLLCRAGKMVEAYEFLRDMPIGVTESILGAFFNGCKIHGRRDLASMMVEDIMRMKLIKPGGFVALSNIYAAEGEWEEVENIRNVMKDREVHKSPGFSWFEMKGGFRSVEEEKENKFSSGAGRNILRKACIGEY</sequence>
<dbReference type="AlphaFoldDB" id="A0AAD7M3L1"/>
<dbReference type="Pfam" id="PF20431">
    <property type="entry name" value="E_motif"/>
    <property type="match status" value="1"/>
</dbReference>
<feature type="repeat" description="PPR" evidence="2">
    <location>
        <begin position="180"/>
        <end position="214"/>
    </location>
</feature>
<proteinExistence type="predicted"/>
<dbReference type="NCBIfam" id="TIGR00756">
    <property type="entry name" value="PPR"/>
    <property type="match status" value="6"/>
</dbReference>
<accession>A0AAD7M3L1</accession>
<dbReference type="GO" id="GO:0003723">
    <property type="term" value="F:RNA binding"/>
    <property type="evidence" value="ECO:0007669"/>
    <property type="project" value="InterPro"/>
</dbReference>
<dbReference type="GO" id="GO:0009451">
    <property type="term" value="P:RNA modification"/>
    <property type="evidence" value="ECO:0007669"/>
    <property type="project" value="InterPro"/>
</dbReference>
<feature type="repeat" description="PPR" evidence="2">
    <location>
        <begin position="351"/>
        <end position="385"/>
    </location>
</feature>
<dbReference type="Pfam" id="PF01535">
    <property type="entry name" value="PPR"/>
    <property type="match status" value="3"/>
</dbReference>
<comment type="caution">
    <text evidence="3">The sequence shown here is derived from an EMBL/GenBank/DDBJ whole genome shotgun (WGS) entry which is preliminary data.</text>
</comment>
<organism evidence="3 4">
    <name type="scientific">Quillaja saponaria</name>
    <name type="common">Soap bark tree</name>
    <dbReference type="NCBI Taxonomy" id="32244"/>
    <lineage>
        <taxon>Eukaryota</taxon>
        <taxon>Viridiplantae</taxon>
        <taxon>Streptophyta</taxon>
        <taxon>Embryophyta</taxon>
        <taxon>Tracheophyta</taxon>
        <taxon>Spermatophyta</taxon>
        <taxon>Magnoliopsida</taxon>
        <taxon>eudicotyledons</taxon>
        <taxon>Gunneridae</taxon>
        <taxon>Pentapetalae</taxon>
        <taxon>rosids</taxon>
        <taxon>fabids</taxon>
        <taxon>Fabales</taxon>
        <taxon>Quillajaceae</taxon>
        <taxon>Quillaja</taxon>
    </lineage>
</organism>
<dbReference type="InterPro" id="IPR046848">
    <property type="entry name" value="E_motif"/>
</dbReference>
<dbReference type="PANTHER" id="PTHR47926:SF453">
    <property type="entry name" value="PENTATRICOPEPTIDE REPEAT (PPR) SUPERFAMILY PROTEIN"/>
    <property type="match status" value="1"/>
</dbReference>
<keyword evidence="4" id="KW-1185">Reference proteome</keyword>
<feature type="repeat" description="PPR" evidence="2">
    <location>
        <begin position="215"/>
        <end position="249"/>
    </location>
</feature>
<dbReference type="FunFam" id="1.25.40.10:FF:000344">
    <property type="entry name" value="Pentatricopeptide repeat-containing protein"/>
    <property type="match status" value="1"/>
</dbReference>
<evidence type="ECO:0000256" key="1">
    <source>
        <dbReference type="ARBA" id="ARBA00022737"/>
    </source>
</evidence>
<evidence type="ECO:0000313" key="4">
    <source>
        <dbReference type="Proteomes" id="UP001163823"/>
    </source>
</evidence>